<name>E9HVI1_DAPPU</name>
<dbReference type="STRING" id="6669.E9HVI1"/>
<accession>E9HVI1</accession>
<organism evidence="2 3">
    <name type="scientific">Daphnia pulex</name>
    <name type="common">Water flea</name>
    <dbReference type="NCBI Taxonomy" id="6669"/>
    <lineage>
        <taxon>Eukaryota</taxon>
        <taxon>Metazoa</taxon>
        <taxon>Ecdysozoa</taxon>
        <taxon>Arthropoda</taxon>
        <taxon>Crustacea</taxon>
        <taxon>Branchiopoda</taxon>
        <taxon>Diplostraca</taxon>
        <taxon>Cladocera</taxon>
        <taxon>Anomopoda</taxon>
        <taxon>Daphniidae</taxon>
        <taxon>Daphnia</taxon>
    </lineage>
</organism>
<protein>
    <submittedName>
        <fullName evidence="2">Uncharacterized protein</fullName>
    </submittedName>
</protein>
<sequence>YTSTTTAPDKAEEAPKDFDFKPSINQDCPEEERADIEETLRDNVDCFARDGEQLGRCNVAEHEIHLTADARPIYQAPRPSSWKEQTIHRTLTQDMLKKGVLPHHAGYGTEKTQTERQLSQANVFVTSLLVACQ</sequence>
<dbReference type="KEGG" id="dpx:DAPPUDRAFT_118348"/>
<evidence type="ECO:0000256" key="1">
    <source>
        <dbReference type="SAM" id="MobiDB-lite"/>
    </source>
</evidence>
<dbReference type="InParanoid" id="E9HVI1"/>
<dbReference type="SUPFAM" id="SSF56672">
    <property type="entry name" value="DNA/RNA polymerases"/>
    <property type="match status" value="1"/>
</dbReference>
<feature type="non-terminal residue" evidence="2">
    <location>
        <position position="1"/>
    </location>
</feature>
<dbReference type="OrthoDB" id="10487002at2759"/>
<feature type="region of interest" description="Disordered" evidence="1">
    <location>
        <begin position="1"/>
        <end position="29"/>
    </location>
</feature>
<dbReference type="Proteomes" id="UP000000305">
    <property type="component" value="Unassembled WGS sequence"/>
</dbReference>
<reference evidence="2 3" key="1">
    <citation type="journal article" date="2011" name="Science">
        <title>The ecoresponsive genome of Daphnia pulex.</title>
        <authorList>
            <person name="Colbourne J.K."/>
            <person name="Pfrender M.E."/>
            <person name="Gilbert D."/>
            <person name="Thomas W.K."/>
            <person name="Tucker A."/>
            <person name="Oakley T.H."/>
            <person name="Tokishita S."/>
            <person name="Aerts A."/>
            <person name="Arnold G.J."/>
            <person name="Basu M.K."/>
            <person name="Bauer D.J."/>
            <person name="Caceres C.E."/>
            <person name="Carmel L."/>
            <person name="Casola C."/>
            <person name="Choi J.H."/>
            <person name="Detter J.C."/>
            <person name="Dong Q."/>
            <person name="Dusheyko S."/>
            <person name="Eads B.D."/>
            <person name="Frohlich T."/>
            <person name="Geiler-Samerotte K.A."/>
            <person name="Gerlach D."/>
            <person name="Hatcher P."/>
            <person name="Jogdeo S."/>
            <person name="Krijgsveld J."/>
            <person name="Kriventseva E.V."/>
            <person name="Kultz D."/>
            <person name="Laforsch C."/>
            <person name="Lindquist E."/>
            <person name="Lopez J."/>
            <person name="Manak J.R."/>
            <person name="Muller J."/>
            <person name="Pangilinan J."/>
            <person name="Patwardhan R.P."/>
            <person name="Pitluck S."/>
            <person name="Pritham E.J."/>
            <person name="Rechtsteiner A."/>
            <person name="Rho M."/>
            <person name="Rogozin I.B."/>
            <person name="Sakarya O."/>
            <person name="Salamov A."/>
            <person name="Schaack S."/>
            <person name="Shapiro H."/>
            <person name="Shiga Y."/>
            <person name="Skalitzky C."/>
            <person name="Smith Z."/>
            <person name="Souvorov A."/>
            <person name="Sung W."/>
            <person name="Tang Z."/>
            <person name="Tsuchiya D."/>
            <person name="Tu H."/>
            <person name="Vos H."/>
            <person name="Wang M."/>
            <person name="Wolf Y.I."/>
            <person name="Yamagata H."/>
            <person name="Yamada T."/>
            <person name="Ye Y."/>
            <person name="Shaw J.R."/>
            <person name="Andrews J."/>
            <person name="Crease T.J."/>
            <person name="Tang H."/>
            <person name="Lucas S.M."/>
            <person name="Robertson H.M."/>
            <person name="Bork P."/>
            <person name="Koonin E.V."/>
            <person name="Zdobnov E.M."/>
            <person name="Grigoriev I.V."/>
            <person name="Lynch M."/>
            <person name="Boore J.L."/>
        </authorList>
    </citation>
    <scope>NUCLEOTIDE SEQUENCE [LARGE SCALE GENOMIC DNA]</scope>
</reference>
<dbReference type="GO" id="GO:0071897">
    <property type="term" value="P:DNA biosynthetic process"/>
    <property type="evidence" value="ECO:0007669"/>
    <property type="project" value="UniProtKB-ARBA"/>
</dbReference>
<dbReference type="PhylomeDB" id="E9HVI1"/>
<evidence type="ECO:0000313" key="2">
    <source>
        <dbReference type="EMBL" id="EFX64248.1"/>
    </source>
</evidence>
<dbReference type="HOGENOM" id="CLU_1911855_0_0_1"/>
<gene>
    <name evidence="2" type="ORF">DAPPUDRAFT_118348</name>
</gene>
<dbReference type="AlphaFoldDB" id="E9HVI1"/>
<dbReference type="InterPro" id="IPR043502">
    <property type="entry name" value="DNA/RNA_pol_sf"/>
</dbReference>
<evidence type="ECO:0000313" key="3">
    <source>
        <dbReference type="Proteomes" id="UP000000305"/>
    </source>
</evidence>
<dbReference type="EMBL" id="GL732855">
    <property type="protein sequence ID" value="EFX64248.1"/>
    <property type="molecule type" value="Genomic_DNA"/>
</dbReference>
<feature type="compositionally biased region" description="Basic and acidic residues" evidence="1">
    <location>
        <begin position="9"/>
        <end position="20"/>
    </location>
</feature>
<proteinExistence type="predicted"/>
<keyword evidence="3" id="KW-1185">Reference proteome</keyword>